<dbReference type="KEGG" id="soe:110801140"/>
<dbReference type="SUPFAM" id="SSF81383">
    <property type="entry name" value="F-box domain"/>
    <property type="match status" value="1"/>
</dbReference>
<dbReference type="Proteomes" id="UP000813463">
    <property type="component" value="Chromosome 4"/>
</dbReference>
<name>A0A9R0J8V6_SPIOL</name>
<dbReference type="GeneID" id="110801140"/>
<proteinExistence type="predicted"/>
<sequence length="393" mass="45533">MDEEEEPAIPVEFNNLPKDIIFDIFSRIPLKTLYQLRCVCHKWLFYLHQNPEFRVFYHQKHKFSPILLFSQQITETPSTRLSACSIDGTKISQISTNFDQSLVSILTCNGILCLISKTNAFLYDPITKRLSNLPTSTRQQRGFGSSSSSTISWAFGFSPFRNVFKILHFYTTEKEFDNFHYCQTQELMCEILTKPGSDLGLDTRGDENWENLGKCPFDVLGRKNYAFVDGKFYWFVGEKKFNPDCVKIMSFDIEIEGFGMNYFPKSCSNRSVECLDLVEIRDCLCLTDRLPWESSMDVWMMGKENEGFANLWEKKYRIDLMGIDHHDVRILGHLIRINGGDCEKKDDGEILMKIGGQSFGFYELGNGVYRNLGSEVNLQEWGLQLMLSRKFLL</sequence>
<dbReference type="RefSeq" id="XP_021862160.2">
    <property type="nucleotide sequence ID" value="XM_022006468.2"/>
</dbReference>
<dbReference type="GO" id="GO:0031146">
    <property type="term" value="P:SCF-dependent proteasomal ubiquitin-dependent protein catabolic process"/>
    <property type="evidence" value="ECO:0000318"/>
    <property type="project" value="GO_Central"/>
</dbReference>
<evidence type="ECO:0000313" key="3">
    <source>
        <dbReference type="RefSeq" id="XP_021862160.2"/>
    </source>
</evidence>
<dbReference type="Gene3D" id="1.20.1280.50">
    <property type="match status" value="1"/>
</dbReference>
<dbReference type="NCBIfam" id="TIGR01640">
    <property type="entry name" value="F_box_assoc_1"/>
    <property type="match status" value="1"/>
</dbReference>
<gene>
    <name evidence="3" type="primary">LOC110801140</name>
</gene>
<feature type="domain" description="F-box" evidence="1">
    <location>
        <begin position="10"/>
        <end position="56"/>
    </location>
</feature>
<dbReference type="PROSITE" id="PS50181">
    <property type="entry name" value="FBOX"/>
    <property type="match status" value="1"/>
</dbReference>
<reference evidence="2" key="1">
    <citation type="journal article" date="2021" name="Nat. Commun.">
        <title>Genomic analyses provide insights into spinach domestication and the genetic basis of agronomic traits.</title>
        <authorList>
            <person name="Cai X."/>
            <person name="Sun X."/>
            <person name="Xu C."/>
            <person name="Sun H."/>
            <person name="Wang X."/>
            <person name="Ge C."/>
            <person name="Zhang Z."/>
            <person name="Wang Q."/>
            <person name="Fei Z."/>
            <person name="Jiao C."/>
            <person name="Wang Q."/>
        </authorList>
    </citation>
    <scope>NUCLEOTIDE SEQUENCE [LARGE SCALE GENOMIC DNA]</scope>
    <source>
        <strain evidence="2">cv. Varoflay</strain>
    </source>
</reference>
<dbReference type="InterPro" id="IPR050796">
    <property type="entry name" value="SCF_F-box_component"/>
</dbReference>
<dbReference type="PANTHER" id="PTHR31672:SF13">
    <property type="entry name" value="F-BOX PROTEIN CPR30-LIKE"/>
    <property type="match status" value="1"/>
</dbReference>
<dbReference type="Pfam" id="PF08268">
    <property type="entry name" value="FBA_3"/>
    <property type="match status" value="1"/>
</dbReference>
<protein>
    <submittedName>
        <fullName evidence="3">F-box protein At3g07870</fullName>
    </submittedName>
</protein>
<organism evidence="2 3">
    <name type="scientific">Spinacia oleracea</name>
    <name type="common">Spinach</name>
    <dbReference type="NCBI Taxonomy" id="3562"/>
    <lineage>
        <taxon>Eukaryota</taxon>
        <taxon>Viridiplantae</taxon>
        <taxon>Streptophyta</taxon>
        <taxon>Embryophyta</taxon>
        <taxon>Tracheophyta</taxon>
        <taxon>Spermatophyta</taxon>
        <taxon>Magnoliopsida</taxon>
        <taxon>eudicotyledons</taxon>
        <taxon>Gunneridae</taxon>
        <taxon>Pentapetalae</taxon>
        <taxon>Caryophyllales</taxon>
        <taxon>Chenopodiaceae</taxon>
        <taxon>Chenopodioideae</taxon>
        <taxon>Anserineae</taxon>
        <taxon>Spinacia</taxon>
    </lineage>
</organism>
<keyword evidence="2" id="KW-1185">Reference proteome</keyword>
<evidence type="ECO:0000259" key="1">
    <source>
        <dbReference type="PROSITE" id="PS50181"/>
    </source>
</evidence>
<dbReference type="InterPro" id="IPR013187">
    <property type="entry name" value="F-box-assoc_dom_typ3"/>
</dbReference>
<dbReference type="GO" id="GO:0004842">
    <property type="term" value="F:ubiquitin-protein transferase activity"/>
    <property type="evidence" value="ECO:0000318"/>
    <property type="project" value="GO_Central"/>
</dbReference>
<dbReference type="Pfam" id="PF12937">
    <property type="entry name" value="F-box-like"/>
    <property type="match status" value="1"/>
</dbReference>
<dbReference type="SMART" id="SM00256">
    <property type="entry name" value="FBOX"/>
    <property type="match status" value="1"/>
</dbReference>
<reference evidence="3" key="2">
    <citation type="submission" date="2025-08" db="UniProtKB">
        <authorList>
            <consortium name="RefSeq"/>
        </authorList>
    </citation>
    <scope>IDENTIFICATION</scope>
    <source>
        <tissue evidence="3">Leaf</tissue>
    </source>
</reference>
<dbReference type="InterPro" id="IPR001810">
    <property type="entry name" value="F-box_dom"/>
</dbReference>
<dbReference type="InterPro" id="IPR017451">
    <property type="entry name" value="F-box-assoc_interact_dom"/>
</dbReference>
<evidence type="ECO:0000313" key="2">
    <source>
        <dbReference type="Proteomes" id="UP000813463"/>
    </source>
</evidence>
<dbReference type="InterPro" id="IPR036047">
    <property type="entry name" value="F-box-like_dom_sf"/>
</dbReference>
<dbReference type="PANTHER" id="PTHR31672">
    <property type="entry name" value="BNACNNG10540D PROTEIN"/>
    <property type="match status" value="1"/>
</dbReference>
<accession>A0A9R0J8V6</accession>
<dbReference type="AlphaFoldDB" id="A0A9R0J8V6"/>